<evidence type="ECO:0000256" key="1">
    <source>
        <dbReference type="SAM" id="MobiDB-lite"/>
    </source>
</evidence>
<proteinExistence type="predicted"/>
<keyword evidence="3" id="KW-1185">Reference proteome</keyword>
<sequence>MTNRASSGSTSRSGTATHTSSLRKDVEVFSKYKREPVLVDLYHQQGRDSKLYYHQEGNRNVHLDYTPNMSLVERREPSFVDYTKKGQFSNRLSKLINDQPSTLDYTPHYTFVHERPKCGVNMRKSTDRDKHYFSINESKKQSITNNVGFVNSKSTIVEDQQDRFVKRATNIYQGSETHALDMSKMTSRTDSHTDSNDPGFKYQPIYSATLPKVSHYYDMGKQSDRTKAKTAWIPSRSESSKHYDVSFQSVEIPPKNYVNMKRSTGRESKKKKSSFVDLSYTPNHSLTEGKSAWSTDLFLTSGRGDDVKDITQSAENLVRRVRRELRKLNQIHH</sequence>
<feature type="compositionally biased region" description="Low complexity" evidence="1">
    <location>
        <begin position="1"/>
        <end position="20"/>
    </location>
</feature>
<reference evidence="2 3" key="1">
    <citation type="journal article" date="2019" name="Sci. Rep.">
        <title>Nanopore sequencing improves the draft genome of the human pathogenic amoeba Naegleria fowleri.</title>
        <authorList>
            <person name="Liechti N."/>
            <person name="Schurch N."/>
            <person name="Bruggmann R."/>
            <person name="Wittwer M."/>
        </authorList>
    </citation>
    <scope>NUCLEOTIDE SEQUENCE [LARGE SCALE GENOMIC DNA]</scope>
    <source>
        <strain evidence="2 3">ATCC 30894</strain>
    </source>
</reference>
<accession>A0A6A5BUA4</accession>
<dbReference type="RefSeq" id="XP_044565510.1">
    <property type="nucleotide sequence ID" value="XM_044703893.1"/>
</dbReference>
<organism evidence="2 3">
    <name type="scientific">Naegleria fowleri</name>
    <name type="common">Brain eating amoeba</name>
    <dbReference type="NCBI Taxonomy" id="5763"/>
    <lineage>
        <taxon>Eukaryota</taxon>
        <taxon>Discoba</taxon>
        <taxon>Heterolobosea</taxon>
        <taxon>Tetramitia</taxon>
        <taxon>Eutetramitia</taxon>
        <taxon>Vahlkampfiidae</taxon>
        <taxon>Naegleria</taxon>
    </lineage>
</organism>
<dbReference type="VEuPathDB" id="AmoebaDB:NfTy_036630"/>
<dbReference type="AlphaFoldDB" id="A0A6A5BUA4"/>
<dbReference type="GeneID" id="68120495"/>
<comment type="caution">
    <text evidence="2">The sequence shown here is derived from an EMBL/GenBank/DDBJ whole genome shotgun (WGS) entry which is preliminary data.</text>
</comment>
<evidence type="ECO:0000313" key="3">
    <source>
        <dbReference type="Proteomes" id="UP000444721"/>
    </source>
</evidence>
<dbReference type="EMBL" id="VFQX01000017">
    <property type="protein sequence ID" value="KAF0980797.1"/>
    <property type="molecule type" value="Genomic_DNA"/>
</dbReference>
<dbReference type="Proteomes" id="UP000444721">
    <property type="component" value="Unassembled WGS sequence"/>
</dbReference>
<gene>
    <name evidence="2" type="ORF">FDP41_013280</name>
</gene>
<dbReference type="OrthoDB" id="10322166at2759"/>
<dbReference type="VEuPathDB" id="AmoebaDB:FDP41_013280"/>
<dbReference type="VEuPathDB" id="AmoebaDB:NF0111760"/>
<evidence type="ECO:0000313" key="2">
    <source>
        <dbReference type="EMBL" id="KAF0980797.1"/>
    </source>
</evidence>
<protein>
    <submittedName>
        <fullName evidence="2">Uncharacterized protein</fullName>
    </submittedName>
</protein>
<feature type="region of interest" description="Disordered" evidence="1">
    <location>
        <begin position="1"/>
        <end position="21"/>
    </location>
</feature>
<name>A0A6A5BUA4_NAEFO</name>